<evidence type="ECO:0000256" key="4">
    <source>
        <dbReference type="ARBA" id="ARBA00022502"/>
    </source>
</evidence>
<keyword evidence="5 8" id="KW-0812">Transmembrane</keyword>
<comment type="similarity">
    <text evidence="3">Belongs to the PIGC family.</text>
</comment>
<feature type="transmembrane region" description="Helical" evidence="8">
    <location>
        <begin position="285"/>
        <end position="302"/>
    </location>
</feature>
<keyword evidence="4" id="KW-0337">GPI-anchor biosynthesis</keyword>
<dbReference type="AlphaFoldDB" id="A0A0H5QKJ1"/>
<keyword evidence="6 8" id="KW-1133">Transmembrane helix</keyword>
<evidence type="ECO:0000256" key="6">
    <source>
        <dbReference type="ARBA" id="ARBA00022989"/>
    </source>
</evidence>
<comment type="pathway">
    <text evidence="2">Glycolipid biosynthesis; glycosylphosphatidylinositol-anchor biosynthesis.</text>
</comment>
<comment type="subcellular location">
    <subcellularLocation>
        <location evidence="1">Membrane</location>
        <topology evidence="1">Multi-pass membrane protein</topology>
    </subcellularLocation>
</comment>
<organism evidence="9">
    <name type="scientific">Spongospora subterranea</name>
    <dbReference type="NCBI Taxonomy" id="70186"/>
    <lineage>
        <taxon>Eukaryota</taxon>
        <taxon>Sar</taxon>
        <taxon>Rhizaria</taxon>
        <taxon>Endomyxa</taxon>
        <taxon>Phytomyxea</taxon>
        <taxon>Plasmodiophorida</taxon>
        <taxon>Plasmodiophoridae</taxon>
        <taxon>Spongospora</taxon>
    </lineage>
</organism>
<evidence type="ECO:0000256" key="2">
    <source>
        <dbReference type="ARBA" id="ARBA00004687"/>
    </source>
</evidence>
<sequence>MISASSLTMAISTISLGHEVGAGAVKLSGPGSRAGSGSGSRSLPLSDEYDDLGSDAMSHLTSRSVILSDTGHSLDLRCHACGAIQQQSPVNPKKPWRRILYERQDYPDNFVDDTFLSLLITNANVQNPTFGSLVFDSLAITQEISIAGIFLSVFWTVLRRTFSADFLVALDVFLILFGSALKIALDSNFDARSINIGDGFGKLLDLFKFLGILLGLSPVLMTLTSAYSDDTIWALNLVLCTTHVFLHDYTFTPIRTTAFAGTISLNAAIFASILLASRLKVSGDVFAFVLFAFLVFAGFPFLSSSIRRYSSRLHLAVTLLLQGLVLILLSFISLAACVAMMCCFLFITLVCPFWLKWIKRYKNEIQGPWDYDAESEQIG</sequence>
<name>A0A0H5QKJ1_9EUKA</name>
<dbReference type="PANTHER" id="PTHR12982:SF0">
    <property type="entry name" value="PHOSPHATIDYLINOSITOL N-ACETYLGLUCOSAMINYLTRANSFERASE SUBUNIT C"/>
    <property type="match status" value="1"/>
</dbReference>
<dbReference type="PANTHER" id="PTHR12982">
    <property type="entry name" value="PHOSPHATIDYLINOSITOL GLYCAN, CLASS C"/>
    <property type="match status" value="1"/>
</dbReference>
<keyword evidence="7 8" id="KW-0472">Membrane</keyword>
<dbReference type="EMBL" id="HACM01001705">
    <property type="protein sequence ID" value="CRZ02147.1"/>
    <property type="molecule type" value="Transcribed_RNA"/>
</dbReference>
<dbReference type="UniPathway" id="UPA00196"/>
<dbReference type="Pfam" id="PF06432">
    <property type="entry name" value="GPI2"/>
    <property type="match status" value="1"/>
</dbReference>
<reference evidence="9" key="1">
    <citation type="submission" date="2015-04" db="EMBL/GenBank/DDBJ databases">
        <title>The genome sequence of the plant pathogenic Rhizarian Plasmodiophora brassicae reveals insights in its biotrophic life cycle and the origin of chitin synthesis.</title>
        <authorList>
            <person name="Schwelm A."/>
            <person name="Fogelqvist J."/>
            <person name="Knaust A."/>
            <person name="Julke S."/>
            <person name="Lilja T."/>
            <person name="Dhandapani V."/>
            <person name="Bonilla-Rosso G."/>
            <person name="Karlsson M."/>
            <person name="Shevchenko A."/>
            <person name="Choi S.R."/>
            <person name="Kim H.G."/>
            <person name="Park J.Y."/>
            <person name="Lim Y.P."/>
            <person name="Ludwig-Muller J."/>
            <person name="Dixelius C."/>
        </authorList>
    </citation>
    <scope>NUCLEOTIDE SEQUENCE</scope>
    <source>
        <tissue evidence="9">Potato root galls</tissue>
    </source>
</reference>
<dbReference type="GO" id="GO:0006506">
    <property type="term" value="P:GPI anchor biosynthetic process"/>
    <property type="evidence" value="ECO:0007669"/>
    <property type="project" value="UniProtKB-UniPathway"/>
</dbReference>
<evidence type="ECO:0000256" key="7">
    <source>
        <dbReference type="ARBA" id="ARBA00023136"/>
    </source>
</evidence>
<feature type="transmembrane region" description="Helical" evidence="8">
    <location>
        <begin position="206"/>
        <end position="227"/>
    </location>
</feature>
<evidence type="ECO:0000256" key="1">
    <source>
        <dbReference type="ARBA" id="ARBA00004141"/>
    </source>
</evidence>
<evidence type="ECO:0000256" key="5">
    <source>
        <dbReference type="ARBA" id="ARBA00022692"/>
    </source>
</evidence>
<evidence type="ECO:0000313" key="9">
    <source>
        <dbReference type="EMBL" id="CRZ02147.1"/>
    </source>
</evidence>
<evidence type="ECO:0000256" key="3">
    <source>
        <dbReference type="ARBA" id="ARBA00008321"/>
    </source>
</evidence>
<feature type="transmembrane region" description="Helical" evidence="8">
    <location>
        <begin position="166"/>
        <end position="185"/>
    </location>
</feature>
<proteinExistence type="inferred from homology"/>
<dbReference type="GO" id="GO:0000506">
    <property type="term" value="C:glycosylphosphatidylinositol-N-acetylglucosaminyltransferase (GPI-GnT) complex"/>
    <property type="evidence" value="ECO:0007669"/>
    <property type="project" value="TreeGrafter"/>
</dbReference>
<feature type="transmembrane region" description="Helical" evidence="8">
    <location>
        <begin position="258"/>
        <end position="279"/>
    </location>
</feature>
<evidence type="ECO:0008006" key="10">
    <source>
        <dbReference type="Google" id="ProtNLM"/>
    </source>
</evidence>
<accession>A0A0H5QKJ1</accession>
<feature type="transmembrane region" description="Helical" evidence="8">
    <location>
        <begin position="338"/>
        <end position="355"/>
    </location>
</feature>
<evidence type="ECO:0000256" key="8">
    <source>
        <dbReference type="SAM" id="Phobius"/>
    </source>
</evidence>
<dbReference type="InterPro" id="IPR009450">
    <property type="entry name" value="Plno_GlcNAc_GPI2"/>
</dbReference>
<protein>
    <recommendedName>
        <fullName evidence="10">Phosphatidylinositol N-acetylglucosaminyltransferase subunit C</fullName>
    </recommendedName>
</protein>